<reference evidence="3" key="1">
    <citation type="journal article" date="2020" name="PLoS Negl. Trop. Dis.">
        <title>High-quality nuclear genome for Sarcoptes scabiei-A critical resource for a neglected parasite.</title>
        <authorList>
            <person name="Korhonen P.K."/>
            <person name="Gasser R.B."/>
            <person name="Ma G."/>
            <person name="Wang T."/>
            <person name="Stroehlein A.J."/>
            <person name="Young N.D."/>
            <person name="Ang C.S."/>
            <person name="Fernando D.D."/>
            <person name="Lu H.C."/>
            <person name="Taylor S."/>
            <person name="Reynolds S.L."/>
            <person name="Mofiz E."/>
            <person name="Najaraj S.H."/>
            <person name="Gowda H."/>
            <person name="Madugundu A."/>
            <person name="Renuse S."/>
            <person name="Holt D."/>
            <person name="Pandey A."/>
            <person name="Papenfuss A.T."/>
            <person name="Fischer K."/>
        </authorList>
    </citation>
    <scope>NUCLEOTIDE SEQUENCE [LARGE SCALE GENOMIC DNA]</scope>
</reference>
<dbReference type="AlphaFoldDB" id="A0A834VI62"/>
<sequence length="504" mass="57408">MSHRYKRQSSVWQRNSLSPQCSYDGTFRRSFLDSSSLPLPDLKSMKVYKGYESVTFQPETILFPFSADQNDYAPTECDDNISVFESRLPSMDNEIIKEIGLENVSREEARQQLLEFVKNKYCYGTRAAREMSIKDSHHSFIIGYTLESVSEQRQLHWAFEPYWDTESLNHSLKEMSSPPEDPWTIEVHPFDDVSPITTGLHDPDSPVNIIPKSYQVETIEEELESQTDQSSESIVTINEKECLKNGSKNRSGCEQFQKQNQIFKDQCIEMSVPGTMTIHTCHVCAGVMRKRCTSCTATGSMKCDACNGLGYFGAHHNKSNLVRSLGTESISDYCWKCQGRGRLRCDTCTGSGMMICVGCAGSGQIKCFIKMIVTLTNHQNSAFIRDPVSFEIPVKELKSVDGRIVLDEKGCDLKPSPFFDELIGKECRQLLRLHRIKLPANSRLILQRHRIKIISVHKFHCTWAGDKFRFYLIGQTPNLKCIAINYPQRFSLSALNHCRCCTLI</sequence>
<evidence type="ECO:0000313" key="3">
    <source>
        <dbReference type="Proteomes" id="UP000070412"/>
    </source>
</evidence>
<accession>A0A834VI62</accession>
<dbReference type="EnsemblMetazoa" id="SSS_7702s_mrna">
    <property type="protein sequence ID" value="KAF7496529.1"/>
    <property type="gene ID" value="SSS_7702"/>
</dbReference>
<proteinExistence type="predicted"/>
<evidence type="ECO:0000313" key="2">
    <source>
        <dbReference type="EnsemblMetazoa" id="KAF7496529.1"/>
    </source>
</evidence>
<reference evidence="1" key="2">
    <citation type="submission" date="2020-01" db="EMBL/GenBank/DDBJ databases">
        <authorList>
            <person name="Korhonen P.K.K."/>
            <person name="Guangxu M.G."/>
            <person name="Wang T.W."/>
            <person name="Stroehlein A.J.S."/>
            <person name="Young N.D."/>
            <person name="Ang C.-S.A."/>
            <person name="Fernando D.W.F."/>
            <person name="Lu H.L."/>
            <person name="Taylor S.T."/>
            <person name="Ehtesham M.E.M."/>
            <person name="Najaraj S.H.N."/>
            <person name="Harsha G.H.G."/>
            <person name="Madugundu A.M."/>
            <person name="Renuse S.R."/>
            <person name="Holt D.H."/>
            <person name="Pandey A.P."/>
            <person name="Papenfuss A.P."/>
            <person name="Gasser R.B.G."/>
            <person name="Fischer K.F."/>
        </authorList>
    </citation>
    <scope>NUCLEOTIDE SEQUENCE</scope>
    <source>
        <strain evidence="1">SSS_KF_BRIS2020</strain>
    </source>
</reference>
<dbReference type="PANTHER" id="PTHR48465">
    <property type="entry name" value="PROTEIN SSUH2 HOMOLOG"/>
    <property type="match status" value="1"/>
</dbReference>
<reference evidence="2" key="3">
    <citation type="submission" date="2022-06" db="UniProtKB">
        <authorList>
            <consortium name="EnsemblMetazoa"/>
        </authorList>
    </citation>
    <scope>IDENTIFICATION</scope>
</reference>
<protein>
    <submittedName>
        <fullName evidence="1">Protein SSUH2 -like protein</fullName>
    </submittedName>
</protein>
<organism evidence="1">
    <name type="scientific">Sarcoptes scabiei</name>
    <name type="common">Itch mite</name>
    <name type="synonym">Acarus scabiei</name>
    <dbReference type="NCBI Taxonomy" id="52283"/>
    <lineage>
        <taxon>Eukaryota</taxon>
        <taxon>Metazoa</taxon>
        <taxon>Ecdysozoa</taxon>
        <taxon>Arthropoda</taxon>
        <taxon>Chelicerata</taxon>
        <taxon>Arachnida</taxon>
        <taxon>Acari</taxon>
        <taxon>Acariformes</taxon>
        <taxon>Sarcoptiformes</taxon>
        <taxon>Astigmata</taxon>
        <taxon>Psoroptidia</taxon>
        <taxon>Sarcoptoidea</taxon>
        <taxon>Sarcoptidae</taxon>
        <taxon>Sarcoptinae</taxon>
        <taxon>Sarcoptes</taxon>
    </lineage>
</organism>
<dbReference type="OrthoDB" id="3355217at2759"/>
<dbReference type="EMBL" id="WVUK01000005">
    <property type="protein sequence ID" value="KAF7496529.1"/>
    <property type="molecule type" value="Genomic_DNA"/>
</dbReference>
<gene>
    <name evidence="1" type="ORF">SSS_7702</name>
</gene>
<keyword evidence="3" id="KW-1185">Reference proteome</keyword>
<dbReference type="PANTHER" id="PTHR48465:SF1">
    <property type="entry name" value="PROTEIN SSUH2 HOMOLOG"/>
    <property type="match status" value="1"/>
</dbReference>
<name>A0A834VI62_SARSC</name>
<dbReference type="InterPro" id="IPR052789">
    <property type="entry name" value="SSUH2_homolog"/>
</dbReference>
<dbReference type="Proteomes" id="UP000070412">
    <property type="component" value="Unassembled WGS sequence"/>
</dbReference>
<evidence type="ECO:0000313" key="1">
    <source>
        <dbReference type="EMBL" id="KAF7496529.1"/>
    </source>
</evidence>